<evidence type="ECO:0000256" key="2">
    <source>
        <dbReference type="ARBA" id="ARBA00001946"/>
    </source>
</evidence>
<comment type="catalytic activity">
    <reaction evidence="1 10">
        <text>ATP-dependent breakage, passage and rejoining of double-stranded DNA.</text>
        <dbReference type="EC" id="5.6.2.2"/>
    </reaction>
</comment>
<feature type="compositionally biased region" description="Pro residues" evidence="11">
    <location>
        <begin position="17"/>
        <end position="27"/>
    </location>
</feature>
<feature type="compositionally biased region" description="Low complexity" evidence="11">
    <location>
        <begin position="28"/>
        <end position="38"/>
    </location>
</feature>
<dbReference type="GO" id="GO:0007131">
    <property type="term" value="P:reciprocal meiotic recombination"/>
    <property type="evidence" value="ECO:0007669"/>
    <property type="project" value="TreeGrafter"/>
</dbReference>
<gene>
    <name evidence="14" type="ORF">B0T14DRAFT_518330</name>
</gene>
<dbReference type="PANTHER" id="PTHR10848">
    <property type="entry name" value="MEIOTIC RECOMBINATION PROTEIN SPO11"/>
    <property type="match status" value="1"/>
</dbReference>
<evidence type="ECO:0000259" key="13">
    <source>
        <dbReference type="Pfam" id="PF21180"/>
    </source>
</evidence>
<feature type="compositionally biased region" description="Polar residues" evidence="11">
    <location>
        <begin position="340"/>
        <end position="358"/>
    </location>
</feature>
<dbReference type="Pfam" id="PF04406">
    <property type="entry name" value="TP6A_N"/>
    <property type="match status" value="1"/>
</dbReference>
<evidence type="ECO:0000259" key="12">
    <source>
        <dbReference type="Pfam" id="PF04406"/>
    </source>
</evidence>
<dbReference type="GO" id="GO:0046872">
    <property type="term" value="F:metal ion binding"/>
    <property type="evidence" value="ECO:0007669"/>
    <property type="project" value="UniProtKB-KW"/>
</dbReference>
<evidence type="ECO:0000256" key="7">
    <source>
        <dbReference type="ARBA" id="ARBA00023029"/>
    </source>
</evidence>
<sequence length="447" mass="49376">MYSITTRSRNRLAAVPPSAPSSSPSPVPSSSSLSSLSSPDFNLQPSSLVLVPPSGRHGGALSQIEEMFETIVDSLAIGEELTIPYRAARSGGDPSSQSQDRRSEYVRFPGRNIHEAQRFEAIFRILELSHEALLSGNLITKRNIYYQNIDLYKSQGMVDELVDNIAYTLGVGREDLNIVAAARGLIFGPISLIMRGGDALQCGLPTDNGILLPSIYSVESVELNEVKWLLVIEKEATFRTLAASQYPRRCPIGPGVLVTAKGFPDLATRRFLSILHNARPQLTMFALVDYDPHGIAILRTYKTGSKRLEHEENVTVPGLRWLGIRSSDVLAVTDGERLQSSYSSQNISGQESTGSFQDGSHDRRPNKRPRLQRRNPGNSATLLTQGDRKKAVEVMKDIYANGEADDSTREQFGELQRMLMLNIKAEIQAVDDFGDITNWLDEALCRN</sequence>
<comment type="similarity">
    <text evidence="3 10">Belongs to the TOP6A family.</text>
</comment>
<dbReference type="GO" id="GO:0003677">
    <property type="term" value="F:DNA binding"/>
    <property type="evidence" value="ECO:0007669"/>
    <property type="project" value="UniProtKB-UniRule"/>
</dbReference>
<dbReference type="Pfam" id="PF21180">
    <property type="entry name" value="TOP6A-Spo11_Toprim"/>
    <property type="match status" value="1"/>
</dbReference>
<dbReference type="Proteomes" id="UP001175000">
    <property type="component" value="Unassembled WGS sequence"/>
</dbReference>
<keyword evidence="5" id="KW-0479">Metal-binding</keyword>
<dbReference type="GO" id="GO:0003918">
    <property type="term" value="F:DNA topoisomerase type II (double strand cut, ATP-hydrolyzing) activity"/>
    <property type="evidence" value="ECO:0007669"/>
    <property type="project" value="UniProtKB-UniRule"/>
</dbReference>
<keyword evidence="15" id="KW-1185">Reference proteome</keyword>
<dbReference type="CDD" id="cd00223">
    <property type="entry name" value="TOPRIM_TopoIIB_SPO"/>
    <property type="match status" value="1"/>
</dbReference>
<feature type="domain" description="Topoisomerase 6 subunit A/Spo11 TOPRIM" evidence="13">
    <location>
        <begin position="229"/>
        <end position="333"/>
    </location>
</feature>
<dbReference type="EC" id="5.6.2.2" evidence="4"/>
<dbReference type="GO" id="GO:0000228">
    <property type="term" value="C:nuclear chromosome"/>
    <property type="evidence" value="ECO:0007669"/>
    <property type="project" value="TreeGrafter"/>
</dbReference>
<dbReference type="PRINTS" id="PR01550">
    <property type="entry name" value="TOP6AFAMILY"/>
</dbReference>
<evidence type="ECO:0000256" key="11">
    <source>
        <dbReference type="SAM" id="MobiDB-lite"/>
    </source>
</evidence>
<dbReference type="EMBL" id="JAULSU010000004">
    <property type="protein sequence ID" value="KAK0618970.1"/>
    <property type="molecule type" value="Genomic_DNA"/>
</dbReference>
<evidence type="ECO:0000256" key="1">
    <source>
        <dbReference type="ARBA" id="ARBA00000185"/>
    </source>
</evidence>
<comment type="cofactor">
    <cofactor evidence="2">
        <name>Mg(2+)</name>
        <dbReference type="ChEBI" id="CHEBI:18420"/>
    </cofactor>
</comment>
<evidence type="ECO:0000256" key="10">
    <source>
        <dbReference type="PROSITE-ProRule" id="PRU01385"/>
    </source>
</evidence>
<feature type="region of interest" description="Disordered" evidence="11">
    <location>
        <begin position="1"/>
        <end position="38"/>
    </location>
</feature>
<evidence type="ECO:0000256" key="6">
    <source>
        <dbReference type="ARBA" id="ARBA00022842"/>
    </source>
</evidence>
<dbReference type="Gene3D" id="3.40.1360.10">
    <property type="match status" value="1"/>
</dbReference>
<keyword evidence="8 10" id="KW-0238">DNA-binding</keyword>
<reference evidence="14" key="1">
    <citation type="submission" date="2023-06" db="EMBL/GenBank/DDBJ databases">
        <title>Genome-scale phylogeny and comparative genomics of the fungal order Sordariales.</title>
        <authorList>
            <consortium name="Lawrence Berkeley National Laboratory"/>
            <person name="Hensen N."/>
            <person name="Bonometti L."/>
            <person name="Westerberg I."/>
            <person name="Brannstrom I.O."/>
            <person name="Guillou S."/>
            <person name="Cros-Aarteil S."/>
            <person name="Calhoun S."/>
            <person name="Haridas S."/>
            <person name="Kuo A."/>
            <person name="Mondo S."/>
            <person name="Pangilinan J."/>
            <person name="Riley R."/>
            <person name="Labutti K."/>
            <person name="Andreopoulos B."/>
            <person name="Lipzen A."/>
            <person name="Chen C."/>
            <person name="Yanf M."/>
            <person name="Daum C."/>
            <person name="Ng V."/>
            <person name="Clum A."/>
            <person name="Steindorff A."/>
            <person name="Ohm R."/>
            <person name="Martin F."/>
            <person name="Silar P."/>
            <person name="Natvig D."/>
            <person name="Lalanne C."/>
            <person name="Gautier V."/>
            <person name="Ament-Velasquez S.L."/>
            <person name="Kruys A."/>
            <person name="Hutchinson M.I."/>
            <person name="Powell A.J."/>
            <person name="Barry K."/>
            <person name="Miller A.N."/>
            <person name="Grigoriev I.V."/>
            <person name="Debuchy R."/>
            <person name="Gladieux P."/>
            <person name="Thoren M.H."/>
            <person name="Johannesson H."/>
        </authorList>
    </citation>
    <scope>NUCLEOTIDE SEQUENCE</scope>
    <source>
        <strain evidence="14">CBS 606.72</strain>
    </source>
</reference>
<dbReference type="PANTHER" id="PTHR10848:SF0">
    <property type="entry name" value="MEIOTIC RECOMBINATION PROTEIN SPO11"/>
    <property type="match status" value="1"/>
</dbReference>
<dbReference type="GO" id="GO:0042138">
    <property type="term" value="P:meiotic DNA double-strand break formation"/>
    <property type="evidence" value="ECO:0007669"/>
    <property type="project" value="TreeGrafter"/>
</dbReference>
<feature type="region of interest" description="Disordered" evidence="11">
    <location>
        <begin position="340"/>
        <end position="382"/>
    </location>
</feature>
<dbReference type="InterPro" id="IPR036078">
    <property type="entry name" value="Spo11/TopoVI_A_sf"/>
</dbReference>
<dbReference type="Gene3D" id="1.10.10.10">
    <property type="entry name" value="Winged helix-like DNA-binding domain superfamily/Winged helix DNA-binding domain"/>
    <property type="match status" value="1"/>
</dbReference>
<name>A0AA39WP21_9PEZI</name>
<proteinExistence type="inferred from homology"/>
<comment type="caution">
    <text evidence="14">The sequence shown here is derived from an EMBL/GenBank/DDBJ whole genome shotgun (WGS) entry which is preliminary data.</text>
</comment>
<evidence type="ECO:0000256" key="8">
    <source>
        <dbReference type="ARBA" id="ARBA00023125"/>
    </source>
</evidence>
<dbReference type="AlphaFoldDB" id="A0AA39WP21"/>
<dbReference type="GO" id="GO:0005524">
    <property type="term" value="F:ATP binding"/>
    <property type="evidence" value="ECO:0007669"/>
    <property type="project" value="InterPro"/>
</dbReference>
<protein>
    <recommendedName>
        <fullName evidence="4">DNA topoisomerase (ATP-hydrolyzing)</fullName>
        <ecNumber evidence="4">5.6.2.2</ecNumber>
    </recommendedName>
</protein>
<evidence type="ECO:0000313" key="14">
    <source>
        <dbReference type="EMBL" id="KAK0618970.1"/>
    </source>
</evidence>
<keyword evidence="9 10" id="KW-0413">Isomerase</keyword>
<keyword evidence="6" id="KW-0460">Magnesium</keyword>
<dbReference type="GO" id="GO:0000706">
    <property type="term" value="P:meiotic DNA double-strand break processing"/>
    <property type="evidence" value="ECO:0007669"/>
    <property type="project" value="TreeGrafter"/>
</dbReference>
<evidence type="ECO:0000313" key="15">
    <source>
        <dbReference type="Proteomes" id="UP001175000"/>
    </source>
</evidence>
<dbReference type="SUPFAM" id="SSF56726">
    <property type="entry name" value="DNA topoisomerase IV, alpha subunit"/>
    <property type="match status" value="1"/>
</dbReference>
<evidence type="ECO:0000256" key="5">
    <source>
        <dbReference type="ARBA" id="ARBA00022723"/>
    </source>
</evidence>
<evidence type="ECO:0000256" key="4">
    <source>
        <dbReference type="ARBA" id="ARBA00012895"/>
    </source>
</evidence>
<evidence type="ECO:0000256" key="9">
    <source>
        <dbReference type="ARBA" id="ARBA00023235"/>
    </source>
</evidence>
<feature type="active site" description="O-(5'-phospho-DNA)-tyrosine intermediate" evidence="10">
    <location>
        <position position="146"/>
    </location>
</feature>
<feature type="compositionally biased region" description="Basic residues" evidence="11">
    <location>
        <begin position="364"/>
        <end position="373"/>
    </location>
</feature>
<dbReference type="PROSITE" id="PS52041">
    <property type="entry name" value="TOPO_IIB"/>
    <property type="match status" value="1"/>
</dbReference>
<accession>A0AA39WP21</accession>
<organism evidence="14 15">
    <name type="scientific">Immersiella caudata</name>
    <dbReference type="NCBI Taxonomy" id="314043"/>
    <lineage>
        <taxon>Eukaryota</taxon>
        <taxon>Fungi</taxon>
        <taxon>Dikarya</taxon>
        <taxon>Ascomycota</taxon>
        <taxon>Pezizomycotina</taxon>
        <taxon>Sordariomycetes</taxon>
        <taxon>Sordariomycetidae</taxon>
        <taxon>Sordariales</taxon>
        <taxon>Lasiosphaeriaceae</taxon>
        <taxon>Immersiella</taxon>
    </lineage>
</organism>
<evidence type="ECO:0000256" key="3">
    <source>
        <dbReference type="ARBA" id="ARBA00006559"/>
    </source>
</evidence>
<dbReference type="InterPro" id="IPR034136">
    <property type="entry name" value="TOPRIM_Topo6A/Spo11"/>
</dbReference>
<keyword evidence="7 10" id="KW-0799">Topoisomerase</keyword>
<dbReference type="InterPro" id="IPR036388">
    <property type="entry name" value="WH-like_DNA-bd_sf"/>
</dbReference>
<dbReference type="InterPro" id="IPR002815">
    <property type="entry name" value="Spo11/TopoVI_A"/>
</dbReference>
<dbReference type="InterPro" id="IPR013049">
    <property type="entry name" value="Spo11/TopoVI_A_N"/>
</dbReference>
<feature type="domain" description="Spo11/DNA topoisomerase VI subunit A N-terminal" evidence="12">
    <location>
        <begin position="118"/>
        <end position="178"/>
    </location>
</feature>